<evidence type="ECO:0000313" key="11">
    <source>
        <dbReference type="Proteomes" id="UP000054248"/>
    </source>
</evidence>
<proteinExistence type="predicted"/>
<evidence type="ECO:0000259" key="9">
    <source>
        <dbReference type="Pfam" id="PF25780"/>
    </source>
</evidence>
<evidence type="ECO:0000259" key="8">
    <source>
        <dbReference type="Pfam" id="PF25574"/>
    </source>
</evidence>
<evidence type="ECO:0000256" key="2">
    <source>
        <dbReference type="ARBA" id="ARBA00004496"/>
    </source>
</evidence>
<evidence type="ECO:0000256" key="6">
    <source>
        <dbReference type="ARBA" id="ARBA00022927"/>
    </source>
</evidence>
<dbReference type="Pfam" id="PF18808">
    <property type="entry name" value="Importin_rep_4"/>
    <property type="match status" value="1"/>
</dbReference>
<reference evidence="11" key="2">
    <citation type="submission" date="2015-01" db="EMBL/GenBank/DDBJ databases">
        <title>Evolutionary Origins and Diversification of the Mycorrhizal Mutualists.</title>
        <authorList>
            <consortium name="DOE Joint Genome Institute"/>
            <consortium name="Mycorrhizal Genomics Consortium"/>
            <person name="Kohler A."/>
            <person name="Kuo A."/>
            <person name="Nagy L.G."/>
            <person name="Floudas D."/>
            <person name="Copeland A."/>
            <person name="Barry K.W."/>
            <person name="Cichocki N."/>
            <person name="Veneault-Fourrey C."/>
            <person name="LaButti K."/>
            <person name="Lindquist E.A."/>
            <person name="Lipzen A."/>
            <person name="Lundell T."/>
            <person name="Morin E."/>
            <person name="Murat C."/>
            <person name="Riley R."/>
            <person name="Ohm R."/>
            <person name="Sun H."/>
            <person name="Tunlid A."/>
            <person name="Henrissat B."/>
            <person name="Grigoriev I.V."/>
            <person name="Hibbett D.S."/>
            <person name="Martin F."/>
        </authorList>
    </citation>
    <scope>NUCLEOTIDE SEQUENCE [LARGE SCALE GENOMIC DNA]</scope>
    <source>
        <strain evidence="11">MUT 4182</strain>
    </source>
</reference>
<gene>
    <name evidence="10" type="ORF">M407DRAFT_217658</name>
</gene>
<name>A0A0C3LJY6_9AGAM</name>
<protein>
    <recommendedName>
        <fullName evidence="12">Importin N-terminal domain-containing protein</fullName>
    </recommendedName>
</protein>
<keyword evidence="11" id="KW-1185">Reference proteome</keyword>
<evidence type="ECO:0000256" key="3">
    <source>
        <dbReference type="ARBA" id="ARBA00022448"/>
    </source>
</evidence>
<feature type="domain" description="IPO4/5-like TPR repeats" evidence="9">
    <location>
        <begin position="119"/>
        <end position="270"/>
    </location>
</feature>
<dbReference type="PANTHER" id="PTHR10527">
    <property type="entry name" value="IMPORTIN BETA"/>
    <property type="match status" value="1"/>
</dbReference>
<evidence type="ECO:0000256" key="4">
    <source>
        <dbReference type="ARBA" id="ARBA00022490"/>
    </source>
</evidence>
<evidence type="ECO:0000256" key="5">
    <source>
        <dbReference type="ARBA" id="ARBA00022737"/>
    </source>
</evidence>
<dbReference type="InterPro" id="IPR041653">
    <property type="entry name" value="Importin_rep_4"/>
</dbReference>
<keyword evidence="7" id="KW-0539">Nucleus</keyword>
<dbReference type="InterPro" id="IPR011989">
    <property type="entry name" value="ARM-like"/>
</dbReference>
<comment type="subcellular location">
    <subcellularLocation>
        <location evidence="2">Cytoplasm</location>
    </subcellularLocation>
    <subcellularLocation>
        <location evidence="1">Nucleus</location>
    </subcellularLocation>
</comment>
<dbReference type="GO" id="GO:0006606">
    <property type="term" value="P:protein import into nucleus"/>
    <property type="evidence" value="ECO:0007669"/>
    <property type="project" value="InterPro"/>
</dbReference>
<evidence type="ECO:0000256" key="7">
    <source>
        <dbReference type="ARBA" id="ARBA00023242"/>
    </source>
</evidence>
<feature type="domain" description="Importin subunit beta-1/Transportin-1-like TPR repeats" evidence="8">
    <location>
        <begin position="408"/>
        <end position="568"/>
    </location>
</feature>
<organism evidence="10 11">
    <name type="scientific">Tulasnella calospora MUT 4182</name>
    <dbReference type="NCBI Taxonomy" id="1051891"/>
    <lineage>
        <taxon>Eukaryota</taxon>
        <taxon>Fungi</taxon>
        <taxon>Dikarya</taxon>
        <taxon>Basidiomycota</taxon>
        <taxon>Agaricomycotina</taxon>
        <taxon>Agaricomycetes</taxon>
        <taxon>Cantharellales</taxon>
        <taxon>Tulasnellaceae</taxon>
        <taxon>Tulasnella</taxon>
    </lineage>
</organism>
<dbReference type="InterPro" id="IPR058584">
    <property type="entry name" value="IMB1_TNPO1-like_TPR"/>
</dbReference>
<reference evidence="10 11" key="1">
    <citation type="submission" date="2014-04" db="EMBL/GenBank/DDBJ databases">
        <authorList>
            <consortium name="DOE Joint Genome Institute"/>
            <person name="Kuo A."/>
            <person name="Girlanda M."/>
            <person name="Perotto S."/>
            <person name="Kohler A."/>
            <person name="Nagy L.G."/>
            <person name="Floudas D."/>
            <person name="Copeland A."/>
            <person name="Barry K.W."/>
            <person name="Cichocki N."/>
            <person name="Veneault-Fourrey C."/>
            <person name="LaButti K."/>
            <person name="Lindquist E.A."/>
            <person name="Lipzen A."/>
            <person name="Lundell T."/>
            <person name="Morin E."/>
            <person name="Murat C."/>
            <person name="Sun H."/>
            <person name="Tunlid A."/>
            <person name="Henrissat B."/>
            <person name="Grigoriev I.V."/>
            <person name="Hibbett D.S."/>
            <person name="Martin F."/>
            <person name="Nordberg H.P."/>
            <person name="Cantor M.N."/>
            <person name="Hua S.X."/>
        </authorList>
    </citation>
    <scope>NUCLEOTIDE SEQUENCE [LARGE SCALE GENOMIC DNA]</scope>
    <source>
        <strain evidence="10 11">MUT 4182</strain>
    </source>
</reference>
<evidence type="ECO:0000256" key="1">
    <source>
        <dbReference type="ARBA" id="ARBA00004123"/>
    </source>
</evidence>
<keyword evidence="6" id="KW-0653">Protein transport</keyword>
<sequence length="797" mass="87970">LMEAQVAPDVLSKLSQVLSNLVLGDNELRRNAEKALYDEWLAKDPGNVLMALAWFARQSPDVHMRGFCAVLLRRLAFRTINAPSGSRIPNNSAIYDGLPVTTIKIIEAFLLDCIANETETSTRNKIVDTATVFAEESFNRHRPWPEMQAFAAQYTTSQDPVHREIAFQIFAYVPRLILDQPVNAIVDVLERGLAGETIPIQLNALKASSAFLTTTDKDGKERGARLVAPMLNTLPPLPKDSQEAFLQALIPLASTDPQLFRPHLSSLVSFLPTLITRTPSHDSSSLAVHAPDLEEDPTRYAALELLISITENDSKAVQACSEWIPTLVQCCLEGLAEIHDDVDGDWLDRDPTVEGDEDGYPTAFEQALDRAAVSVGASILPITFQVVPAMLNLPIWQQRHAALMAICSEVIKPYLQDIVRAILEILNASQKSYEQHQAFTTLAMVADAARTSFLPFYPSIFGMAKDVLRKAAAKSQRPLRCRVMECAALVACAVGKKTFKADAAEFMNLLFEIEESAQEDPDEENEISTYLLATYAKVASTLGASFASYLPRVMPQVLSAAATKQEMKEYGDDDEDMDEKGDYINLVVDGRRVGIKTAILEEKAAFEHLVVITSSLKDAYADWVKPTLEISLPGLKFFWHEGVRESSAMLVPMLLACGKSVLTATDLQTIFRTLLAAISEEGDTGYLASLYKSVVDSILVLPSKGLPVDLANDIVATVQRKLQSLAQKRKRRAEYLLAHGSEDVEEEREGMALEEELEDFVLDEVGRLLRLLDPNHPYLMMVGSVRDLGVTPSQSAM</sequence>
<dbReference type="Pfam" id="PF25780">
    <property type="entry name" value="TPR_IPO5"/>
    <property type="match status" value="1"/>
</dbReference>
<dbReference type="Proteomes" id="UP000054248">
    <property type="component" value="Unassembled WGS sequence"/>
</dbReference>
<dbReference type="GO" id="GO:0005737">
    <property type="term" value="C:cytoplasm"/>
    <property type="evidence" value="ECO:0007669"/>
    <property type="project" value="UniProtKB-SubCell"/>
</dbReference>
<dbReference type="Pfam" id="PF25574">
    <property type="entry name" value="TPR_IMB1"/>
    <property type="match status" value="1"/>
</dbReference>
<dbReference type="SUPFAM" id="SSF48371">
    <property type="entry name" value="ARM repeat"/>
    <property type="match status" value="1"/>
</dbReference>
<dbReference type="InterPro" id="IPR016024">
    <property type="entry name" value="ARM-type_fold"/>
</dbReference>
<feature type="non-terminal residue" evidence="10">
    <location>
        <position position="1"/>
    </location>
</feature>
<dbReference type="EMBL" id="KN823130">
    <property type="protein sequence ID" value="KIO21702.1"/>
    <property type="molecule type" value="Genomic_DNA"/>
</dbReference>
<dbReference type="InterPro" id="IPR040122">
    <property type="entry name" value="Importin_beta"/>
</dbReference>
<dbReference type="HOGENOM" id="CLU_003794_0_2_1"/>
<dbReference type="OrthoDB" id="543373at2759"/>
<dbReference type="InterPro" id="IPR057672">
    <property type="entry name" value="TPR_IPO4/5"/>
</dbReference>
<accession>A0A0C3LJY6</accession>
<evidence type="ECO:0000313" key="10">
    <source>
        <dbReference type="EMBL" id="KIO21702.1"/>
    </source>
</evidence>
<keyword evidence="3" id="KW-0813">Transport</keyword>
<dbReference type="GO" id="GO:0005634">
    <property type="term" value="C:nucleus"/>
    <property type="evidence" value="ECO:0007669"/>
    <property type="project" value="UniProtKB-SubCell"/>
</dbReference>
<dbReference type="AlphaFoldDB" id="A0A0C3LJY6"/>
<dbReference type="Gene3D" id="1.25.10.10">
    <property type="entry name" value="Leucine-rich Repeat Variant"/>
    <property type="match status" value="2"/>
</dbReference>
<dbReference type="STRING" id="1051891.A0A0C3LJY6"/>
<keyword evidence="4" id="KW-0963">Cytoplasm</keyword>
<keyword evidence="5" id="KW-0677">Repeat</keyword>
<evidence type="ECO:0008006" key="12">
    <source>
        <dbReference type="Google" id="ProtNLM"/>
    </source>
</evidence>